<keyword evidence="3 6" id="KW-0812">Transmembrane</keyword>
<dbReference type="AlphaFoldDB" id="A0A314URD2"/>
<evidence type="ECO:0000256" key="4">
    <source>
        <dbReference type="ARBA" id="ARBA00022989"/>
    </source>
</evidence>
<sequence>MNCCEQWKPIVAMLVINFALAMVNVLLKTTLDQGLNHLIIVTYRQSISAVFLAPIAFFWERKSRPELTSRIVCQLFFSALIGVTFTQYLFLIGLQYTSATYSCAFINMVPVFTFLLALPFGLEKVNIKSKGGIAKILGALICIAGALSLTLYKGMPLTNPNSQDTTQMQNHANNMTSAKKTERWAVGSVLLGAGCLLWSSWFLIQTKVGKSYPFQYSSTAILSFFGAIQAAILYLITERNLTMSMWAMKGKLEILSVTYAGAVGSGLCYVGMSWCVKQKGALFTAAFTPTIQIFVALVDYSFFHEQIYIGSVVGSVLVIIGMYILLWGKSNDPKLFVIKHAQAAEDEDAECGPMPQNK</sequence>
<feature type="domain" description="EamA" evidence="7">
    <location>
        <begin position="9"/>
        <end position="143"/>
    </location>
</feature>
<keyword evidence="5 6" id="KW-0472">Membrane</keyword>
<feature type="domain" description="EamA" evidence="7">
    <location>
        <begin position="188"/>
        <end position="326"/>
    </location>
</feature>
<feature type="transmembrane region" description="Helical" evidence="6">
    <location>
        <begin position="39"/>
        <end position="59"/>
    </location>
</feature>
<dbReference type="InterPro" id="IPR030184">
    <property type="entry name" value="WAT1-related"/>
</dbReference>
<evidence type="ECO:0000256" key="5">
    <source>
        <dbReference type="ARBA" id="ARBA00023136"/>
    </source>
</evidence>
<feature type="transmembrane region" description="Helical" evidence="6">
    <location>
        <begin position="7"/>
        <end position="27"/>
    </location>
</feature>
<dbReference type="InterPro" id="IPR000620">
    <property type="entry name" value="EamA_dom"/>
</dbReference>
<evidence type="ECO:0000256" key="1">
    <source>
        <dbReference type="ARBA" id="ARBA00004141"/>
    </source>
</evidence>
<accession>A0A314URD2</accession>
<feature type="transmembrane region" description="Helical" evidence="6">
    <location>
        <begin position="184"/>
        <end position="204"/>
    </location>
</feature>
<dbReference type="STRING" id="2094558.A0A314URD2"/>
<feature type="transmembrane region" description="Helical" evidence="6">
    <location>
        <begin position="71"/>
        <end position="93"/>
    </location>
</feature>
<feature type="transmembrane region" description="Helical" evidence="6">
    <location>
        <begin position="132"/>
        <end position="152"/>
    </location>
</feature>
<evidence type="ECO:0000259" key="7">
    <source>
        <dbReference type="Pfam" id="PF00892"/>
    </source>
</evidence>
<keyword evidence="4 6" id="KW-1133">Transmembrane helix</keyword>
<dbReference type="SUPFAM" id="SSF103481">
    <property type="entry name" value="Multidrug resistance efflux transporter EmrE"/>
    <property type="match status" value="2"/>
</dbReference>
<evidence type="ECO:0000256" key="2">
    <source>
        <dbReference type="ARBA" id="ARBA00007635"/>
    </source>
</evidence>
<dbReference type="InterPro" id="IPR037185">
    <property type="entry name" value="EmrE-like"/>
</dbReference>
<dbReference type="GO" id="GO:0022857">
    <property type="term" value="F:transmembrane transporter activity"/>
    <property type="evidence" value="ECO:0007669"/>
    <property type="project" value="InterPro"/>
</dbReference>
<protein>
    <recommendedName>
        <fullName evidence="6">WAT1-related protein</fullName>
    </recommendedName>
</protein>
<dbReference type="EMBL" id="PJQY01003110">
    <property type="protein sequence ID" value="PQM40065.1"/>
    <property type="molecule type" value="Genomic_DNA"/>
</dbReference>
<dbReference type="OrthoDB" id="1728340at2759"/>
<proteinExistence type="inferred from homology"/>
<feature type="transmembrane region" description="Helical" evidence="6">
    <location>
        <begin position="307"/>
        <end position="326"/>
    </location>
</feature>
<evidence type="ECO:0000256" key="6">
    <source>
        <dbReference type="RuleBase" id="RU363077"/>
    </source>
</evidence>
<feature type="transmembrane region" description="Helical" evidence="6">
    <location>
        <begin position="99"/>
        <end position="120"/>
    </location>
</feature>
<comment type="caution">
    <text evidence="8">The sequence shown here is derived from an EMBL/GenBank/DDBJ whole genome shotgun (WGS) entry which is preliminary data.</text>
</comment>
<feature type="transmembrane region" description="Helical" evidence="6">
    <location>
        <begin position="282"/>
        <end position="301"/>
    </location>
</feature>
<evidence type="ECO:0000313" key="8">
    <source>
        <dbReference type="EMBL" id="PQM40065.1"/>
    </source>
</evidence>
<dbReference type="Proteomes" id="UP000250321">
    <property type="component" value="Unassembled WGS sequence"/>
</dbReference>
<comment type="subcellular location">
    <subcellularLocation>
        <location evidence="1 6">Membrane</location>
        <topology evidence="1 6">Multi-pass membrane protein</topology>
    </subcellularLocation>
</comment>
<evidence type="ECO:0000313" key="9">
    <source>
        <dbReference type="Proteomes" id="UP000250321"/>
    </source>
</evidence>
<comment type="similarity">
    <text evidence="2 6">Belongs to the drug/metabolite transporter (DMT) superfamily. Plant drug/metabolite exporter (P-DME) (TC 2.A.7.4) family.</text>
</comment>
<keyword evidence="9" id="KW-1185">Reference proteome</keyword>
<feature type="transmembrane region" description="Helical" evidence="6">
    <location>
        <begin position="256"/>
        <end position="275"/>
    </location>
</feature>
<evidence type="ECO:0000256" key="3">
    <source>
        <dbReference type="ARBA" id="ARBA00022692"/>
    </source>
</evidence>
<organism evidence="8 9">
    <name type="scientific">Prunus yedoensis var. nudiflora</name>
    <dbReference type="NCBI Taxonomy" id="2094558"/>
    <lineage>
        <taxon>Eukaryota</taxon>
        <taxon>Viridiplantae</taxon>
        <taxon>Streptophyta</taxon>
        <taxon>Embryophyta</taxon>
        <taxon>Tracheophyta</taxon>
        <taxon>Spermatophyta</taxon>
        <taxon>Magnoliopsida</taxon>
        <taxon>eudicotyledons</taxon>
        <taxon>Gunneridae</taxon>
        <taxon>Pentapetalae</taxon>
        <taxon>rosids</taxon>
        <taxon>fabids</taxon>
        <taxon>Rosales</taxon>
        <taxon>Rosaceae</taxon>
        <taxon>Amygdaloideae</taxon>
        <taxon>Amygdaleae</taxon>
        <taxon>Prunus</taxon>
    </lineage>
</organism>
<dbReference type="PANTHER" id="PTHR31218">
    <property type="entry name" value="WAT1-RELATED PROTEIN"/>
    <property type="match status" value="1"/>
</dbReference>
<gene>
    <name evidence="8" type="ORF">Pyn_07217</name>
</gene>
<dbReference type="GO" id="GO:0016020">
    <property type="term" value="C:membrane"/>
    <property type="evidence" value="ECO:0007669"/>
    <property type="project" value="UniProtKB-SubCell"/>
</dbReference>
<dbReference type="Pfam" id="PF00892">
    <property type="entry name" value="EamA"/>
    <property type="match status" value="2"/>
</dbReference>
<feature type="transmembrane region" description="Helical" evidence="6">
    <location>
        <begin position="216"/>
        <end position="236"/>
    </location>
</feature>
<name>A0A314URD2_PRUYE</name>
<reference evidence="8 9" key="1">
    <citation type="submission" date="2018-02" db="EMBL/GenBank/DDBJ databases">
        <title>Draft genome of wild Prunus yedoensis var. nudiflora.</title>
        <authorList>
            <person name="Baek S."/>
            <person name="Kim J.-H."/>
            <person name="Choi K."/>
            <person name="Kim G.-B."/>
            <person name="Cho A."/>
            <person name="Jang H."/>
            <person name="Shin C.-H."/>
            <person name="Yu H.-J."/>
            <person name="Mun J.-H."/>
        </authorList>
    </citation>
    <scope>NUCLEOTIDE SEQUENCE [LARGE SCALE GENOMIC DNA]</scope>
    <source>
        <strain evidence="9">cv. Jeju island</strain>
        <tissue evidence="8">Leaf</tissue>
    </source>
</reference>